<comment type="caution">
    <text evidence="2">The sequence shown here is derived from an EMBL/GenBank/DDBJ whole genome shotgun (WGS) entry which is preliminary data.</text>
</comment>
<keyword evidence="3" id="KW-1185">Reference proteome</keyword>
<dbReference type="EMBL" id="MSFL01000005">
    <property type="protein sequence ID" value="PWY88399.1"/>
    <property type="molecule type" value="Genomic_DNA"/>
</dbReference>
<dbReference type="PROSITE" id="PS50181">
    <property type="entry name" value="FBOX"/>
    <property type="match status" value="1"/>
</dbReference>
<accession>A0A317WPP4</accession>
<reference evidence="2 3" key="1">
    <citation type="submission" date="2016-12" db="EMBL/GenBank/DDBJ databases">
        <title>The genomes of Aspergillus section Nigri reveals drivers in fungal speciation.</title>
        <authorList>
            <consortium name="DOE Joint Genome Institute"/>
            <person name="Vesth T.C."/>
            <person name="Nybo J."/>
            <person name="Theobald S."/>
            <person name="Brandl J."/>
            <person name="Frisvad J.C."/>
            <person name="Nielsen K.F."/>
            <person name="Lyhne E.K."/>
            <person name="Kogle M.E."/>
            <person name="Kuo A."/>
            <person name="Riley R."/>
            <person name="Clum A."/>
            <person name="Nolan M."/>
            <person name="Lipzen A."/>
            <person name="Salamov A."/>
            <person name="Henrissat B."/>
            <person name="Wiebenga A."/>
            <person name="De Vries R.P."/>
            <person name="Grigoriev I.V."/>
            <person name="Mortensen U.H."/>
            <person name="Andersen M.R."/>
            <person name="Baker S.E."/>
        </authorList>
    </citation>
    <scope>NUCLEOTIDE SEQUENCE [LARGE SCALE GENOMIC DNA]</scope>
    <source>
        <strain evidence="2 3">CBS 117.55</strain>
    </source>
</reference>
<evidence type="ECO:0000313" key="3">
    <source>
        <dbReference type="Proteomes" id="UP000247233"/>
    </source>
</evidence>
<dbReference type="InterPro" id="IPR001810">
    <property type="entry name" value="F-box_dom"/>
</dbReference>
<dbReference type="SUPFAM" id="SSF52047">
    <property type="entry name" value="RNI-like"/>
    <property type="match status" value="1"/>
</dbReference>
<dbReference type="Proteomes" id="UP000247233">
    <property type="component" value="Unassembled WGS sequence"/>
</dbReference>
<dbReference type="OrthoDB" id="1720422at2759"/>
<dbReference type="Pfam" id="PF00646">
    <property type="entry name" value="F-box"/>
    <property type="match status" value="1"/>
</dbReference>
<dbReference type="GeneID" id="37063129"/>
<dbReference type="RefSeq" id="XP_025401935.1">
    <property type="nucleotide sequence ID" value="XM_025540892.1"/>
</dbReference>
<evidence type="ECO:0000259" key="1">
    <source>
        <dbReference type="PROSITE" id="PS50181"/>
    </source>
</evidence>
<feature type="domain" description="F-box" evidence="1">
    <location>
        <begin position="1"/>
        <end position="44"/>
    </location>
</feature>
<name>A0A317WPP4_9EURO</name>
<proteinExistence type="predicted"/>
<gene>
    <name evidence="2" type="ORF">BO70DRAFT_331792</name>
</gene>
<evidence type="ECO:0000313" key="2">
    <source>
        <dbReference type="EMBL" id="PWY88399.1"/>
    </source>
</evidence>
<protein>
    <recommendedName>
        <fullName evidence="1">F-box domain-containing protein</fullName>
    </recommendedName>
</protein>
<dbReference type="AlphaFoldDB" id="A0A317WPP4"/>
<dbReference type="VEuPathDB" id="FungiDB:BO70DRAFT_331792"/>
<organism evidence="2 3">
    <name type="scientific">Aspergillus heteromorphus CBS 117.55</name>
    <dbReference type="NCBI Taxonomy" id="1448321"/>
    <lineage>
        <taxon>Eukaryota</taxon>
        <taxon>Fungi</taxon>
        <taxon>Dikarya</taxon>
        <taxon>Ascomycota</taxon>
        <taxon>Pezizomycotina</taxon>
        <taxon>Eurotiomycetes</taxon>
        <taxon>Eurotiomycetidae</taxon>
        <taxon>Eurotiales</taxon>
        <taxon>Aspergillaceae</taxon>
        <taxon>Aspergillus</taxon>
        <taxon>Aspergillus subgen. Circumdati</taxon>
    </lineage>
</organism>
<sequence>MLSKLPPELLAMVLNNMTRTDLKSLCEVSKDIHFLTVPYLYKSLVISTTQPSAQNITSTIKKIDHSHLVHTRDLSLCGPFHGEPVNGGCPFHDHLVIRNEHLGLEVNPFEPFSQFMDDLHLAVSTIPEDQLRTFRWDLGTCLPDEVAQRIDLMLREQSQITSISLIGDSDCRANRNASCSIHLARLSRVQSLSWKGLKRYDDFESVRDFIAAHGPHLKTLYLDLIGWDSARLTWSRGFLQKFTPNTRLPENFFAQSVLGLQGGELRTPLPALQRLSLSQVSLSPMETELVDALNMGALRALQLSNCPGTFRFLRQTVRSGVPLKLESLELTFNPEHLNQITDESQDGISETVGAFLKSFDGLRDIHLMLPVPTDWGIINEGTMHHRSTLKHLITHGLDRTEYGDSMDTDIFHYTINNHLLSPSIDLHFFGVSIKIGYSFDIHEEFDHHVTPNPNIKILHLRSSGPMRRRQTDEDSAEMVAISNDAILEPIAQWAFGPCGYLNLQVLAFGDFSYDGYYNEYNILLCRDGDYYRRMTSADVRYWDLLREYMGALGLVRMMS</sequence>